<dbReference type="AlphaFoldDB" id="A0A1L4CZ13"/>
<keyword evidence="2" id="KW-1185">Reference proteome</keyword>
<gene>
    <name evidence="1" type="ORF">AXG55_04465</name>
</gene>
<dbReference type="Proteomes" id="UP000184731">
    <property type="component" value="Chromosome"/>
</dbReference>
<name>A0A1L4CZ13_9BACT</name>
<organism evidence="1 2">
    <name type="scientific">Silvanigrella aquatica</name>
    <dbReference type="NCBI Taxonomy" id="1915309"/>
    <lineage>
        <taxon>Bacteria</taxon>
        <taxon>Pseudomonadati</taxon>
        <taxon>Bdellovibrionota</taxon>
        <taxon>Oligoflexia</taxon>
        <taxon>Silvanigrellales</taxon>
        <taxon>Silvanigrellaceae</taxon>
        <taxon>Silvanigrella</taxon>
    </lineage>
</organism>
<evidence type="ECO:0000313" key="2">
    <source>
        <dbReference type="Proteomes" id="UP000184731"/>
    </source>
</evidence>
<accession>A0A1L4CZ13</accession>
<sequence length="261" mass="31138">MKSIEMILSKIPYTEKDIILKCVREYFSFSNIYFDEKILFSSTSCYFLKNNQNVVLKESFPLKIFIPDFIMENFSLHTTEQKKVILSFLKVFITELIYLNSTIQLNKNIYSYTDFLNCESTKEISLKCKRDVVLLFGKFFKEKIQITENIPKKIKNYNSFSLGKNYIYSSYTDKKSFLIGSMFYSFLNRVSVKIEIHDYEIERLKFFLNVIFYKNRTLLFSSQNKVKNISYIFNFIIEKNKLISVTSIPNLKNYRNYFAIS</sequence>
<proteinExistence type="predicted"/>
<dbReference type="STRING" id="1915309.AXG55_04465"/>
<protein>
    <submittedName>
        <fullName evidence="1">Uncharacterized protein</fullName>
    </submittedName>
</protein>
<dbReference type="EMBL" id="CP017834">
    <property type="protein sequence ID" value="APJ03194.1"/>
    <property type="molecule type" value="Genomic_DNA"/>
</dbReference>
<reference evidence="1 2" key="1">
    <citation type="submission" date="2016-10" db="EMBL/GenBank/DDBJ databases">
        <title>Silvanigrella aquatica sp. nov., isolated from a freshwater lake located in the Black Forest, Germany, description of Silvanigrellaceae fam. nov., Silvanigrellales ord. nov., reclassification of the order Bdellovibrionales in the class Oligoflexia, reclassification of the families Bacteriovoracaceae and Halobacteriovoraceae in the new order Bacteriovoracales ord. nov., and reclassification of the family Pseudobacteriovoracaceae in the order Oligoflexiales.</title>
        <authorList>
            <person name="Hahn M.W."/>
            <person name="Schmidt J."/>
            <person name="Koll U."/>
            <person name="Rohde M."/>
            <person name="Verbag S."/>
            <person name="Pitt A."/>
            <person name="Nakai R."/>
            <person name="Naganuma T."/>
            <person name="Lang E."/>
        </authorList>
    </citation>
    <scope>NUCLEOTIDE SEQUENCE [LARGE SCALE GENOMIC DNA]</scope>
    <source>
        <strain evidence="1 2">MWH-Nonnen-W8red</strain>
    </source>
</reference>
<dbReference type="KEGG" id="saqi:AXG55_04465"/>
<evidence type="ECO:0000313" key="1">
    <source>
        <dbReference type="EMBL" id="APJ03194.1"/>
    </source>
</evidence>